<evidence type="ECO:0000313" key="7">
    <source>
        <dbReference type="EMBL" id="KAF2119320.1"/>
    </source>
</evidence>
<evidence type="ECO:0000256" key="5">
    <source>
        <dbReference type="SAM" id="MobiDB-lite"/>
    </source>
</evidence>
<keyword evidence="1" id="KW-0479">Metal-binding</keyword>
<gene>
    <name evidence="7" type="ORF">BDV96DRAFT_642352</name>
</gene>
<feature type="region of interest" description="Disordered" evidence="5">
    <location>
        <begin position="458"/>
        <end position="485"/>
    </location>
</feature>
<proteinExistence type="predicted"/>
<dbReference type="GO" id="GO:0008270">
    <property type="term" value="F:zinc ion binding"/>
    <property type="evidence" value="ECO:0007669"/>
    <property type="project" value="UniProtKB-KW"/>
</dbReference>
<dbReference type="SUPFAM" id="SSF57850">
    <property type="entry name" value="RING/U-box"/>
    <property type="match status" value="1"/>
</dbReference>
<dbReference type="PANTHER" id="PTHR45969">
    <property type="entry name" value="RING ZINC FINGER PROTEIN-RELATED"/>
    <property type="match status" value="1"/>
</dbReference>
<evidence type="ECO:0000313" key="8">
    <source>
        <dbReference type="Proteomes" id="UP000799770"/>
    </source>
</evidence>
<evidence type="ECO:0000256" key="3">
    <source>
        <dbReference type="ARBA" id="ARBA00022833"/>
    </source>
</evidence>
<dbReference type="Pfam" id="PF13639">
    <property type="entry name" value="zf-RING_2"/>
    <property type="match status" value="1"/>
</dbReference>
<dbReference type="SMART" id="SM00184">
    <property type="entry name" value="RING"/>
    <property type="match status" value="1"/>
</dbReference>
<accession>A0A6A5ZIA0</accession>
<feature type="domain" description="RING-type" evidence="6">
    <location>
        <begin position="405"/>
        <end position="449"/>
    </location>
</feature>
<sequence>MTDWPITSPRCLIQALAHFCHTSGQNLFGMLVVFDNFIIGTENCCEAVGIPVSLSEHDTHIHWMTALTTANTPACYREYLDRLDVSDLERLVENNFTRLGRMRGSETYGNETIYCGPRLCWLVQCALLDMADVLESKWRPLFVEQPAPFRKDGHHIEQKEYADQGGFGPMPQMTFLLESYIRRDESGHISIDRDGVSYVFKLILTIAFDALDTFLFFSKLELGETPLTPTDHQRSFGKERAFEKYSTLISDHWSPTPVRYRRRASAYLAHGSFFDFIWYYELPSALRDGNYNMIGYRLYRIMVDVATHADINGREIIAENLPEEYDRPIELRWFRPETFGSRLKLDDYWDIYGSPNGSVSNDDEEEELWQEYGILEDVVMIPYGLSIPLSRYARPGPKVEEDVRCPICQYELTLEPYVSLLKCGHTFHGECISLWVNEQTQRVTCPNCRAVICEPRKSRPEGDDIELASEDPSPDESSWLAVERTPEEMEALNSSWRVS</sequence>
<keyword evidence="3" id="KW-0862">Zinc</keyword>
<evidence type="ECO:0000259" key="6">
    <source>
        <dbReference type="PROSITE" id="PS50089"/>
    </source>
</evidence>
<reference evidence="7" key="1">
    <citation type="journal article" date="2020" name="Stud. Mycol.">
        <title>101 Dothideomycetes genomes: a test case for predicting lifestyles and emergence of pathogens.</title>
        <authorList>
            <person name="Haridas S."/>
            <person name="Albert R."/>
            <person name="Binder M."/>
            <person name="Bloem J."/>
            <person name="Labutti K."/>
            <person name="Salamov A."/>
            <person name="Andreopoulos B."/>
            <person name="Baker S."/>
            <person name="Barry K."/>
            <person name="Bills G."/>
            <person name="Bluhm B."/>
            <person name="Cannon C."/>
            <person name="Castanera R."/>
            <person name="Culley D."/>
            <person name="Daum C."/>
            <person name="Ezra D."/>
            <person name="Gonzalez J."/>
            <person name="Henrissat B."/>
            <person name="Kuo A."/>
            <person name="Liang C."/>
            <person name="Lipzen A."/>
            <person name="Lutzoni F."/>
            <person name="Magnuson J."/>
            <person name="Mondo S."/>
            <person name="Nolan M."/>
            <person name="Ohm R."/>
            <person name="Pangilinan J."/>
            <person name="Park H.-J."/>
            <person name="Ramirez L."/>
            <person name="Alfaro M."/>
            <person name="Sun H."/>
            <person name="Tritt A."/>
            <person name="Yoshinaga Y."/>
            <person name="Zwiers L.-H."/>
            <person name="Turgeon B."/>
            <person name="Goodwin S."/>
            <person name="Spatafora J."/>
            <person name="Crous P."/>
            <person name="Grigoriev I."/>
        </authorList>
    </citation>
    <scope>NUCLEOTIDE SEQUENCE</scope>
    <source>
        <strain evidence="7">CBS 627.86</strain>
    </source>
</reference>
<dbReference type="InterPro" id="IPR013083">
    <property type="entry name" value="Znf_RING/FYVE/PHD"/>
</dbReference>
<dbReference type="EMBL" id="ML977315">
    <property type="protein sequence ID" value="KAF2119320.1"/>
    <property type="molecule type" value="Genomic_DNA"/>
</dbReference>
<dbReference type="AlphaFoldDB" id="A0A6A5ZIA0"/>
<dbReference type="CDD" id="cd16448">
    <property type="entry name" value="RING-H2"/>
    <property type="match status" value="1"/>
</dbReference>
<dbReference type="GO" id="GO:0016567">
    <property type="term" value="P:protein ubiquitination"/>
    <property type="evidence" value="ECO:0007669"/>
    <property type="project" value="TreeGrafter"/>
</dbReference>
<protein>
    <recommendedName>
        <fullName evidence="6">RING-type domain-containing protein</fullName>
    </recommendedName>
</protein>
<dbReference type="GO" id="GO:0061630">
    <property type="term" value="F:ubiquitin protein ligase activity"/>
    <property type="evidence" value="ECO:0007669"/>
    <property type="project" value="TreeGrafter"/>
</dbReference>
<keyword evidence="2 4" id="KW-0863">Zinc-finger</keyword>
<dbReference type="OrthoDB" id="21204at2759"/>
<evidence type="ECO:0000256" key="2">
    <source>
        <dbReference type="ARBA" id="ARBA00022771"/>
    </source>
</evidence>
<dbReference type="InterPro" id="IPR001841">
    <property type="entry name" value="Znf_RING"/>
</dbReference>
<dbReference type="PROSITE" id="PS50089">
    <property type="entry name" value="ZF_RING_2"/>
    <property type="match status" value="1"/>
</dbReference>
<feature type="compositionally biased region" description="Acidic residues" evidence="5">
    <location>
        <begin position="463"/>
        <end position="474"/>
    </location>
</feature>
<organism evidence="7 8">
    <name type="scientific">Lophiotrema nucula</name>
    <dbReference type="NCBI Taxonomy" id="690887"/>
    <lineage>
        <taxon>Eukaryota</taxon>
        <taxon>Fungi</taxon>
        <taxon>Dikarya</taxon>
        <taxon>Ascomycota</taxon>
        <taxon>Pezizomycotina</taxon>
        <taxon>Dothideomycetes</taxon>
        <taxon>Pleosporomycetidae</taxon>
        <taxon>Pleosporales</taxon>
        <taxon>Lophiotremataceae</taxon>
        <taxon>Lophiotrema</taxon>
    </lineage>
</organism>
<keyword evidence="8" id="KW-1185">Reference proteome</keyword>
<evidence type="ECO:0000256" key="4">
    <source>
        <dbReference type="PROSITE-ProRule" id="PRU00175"/>
    </source>
</evidence>
<dbReference type="PANTHER" id="PTHR45969:SF69">
    <property type="entry name" value="FINGER DOMAIN PROTEIN, PUTATIVE (AFU_ORTHOLOGUE AFUA_3G12190)-RELATED"/>
    <property type="match status" value="1"/>
</dbReference>
<dbReference type="Proteomes" id="UP000799770">
    <property type="component" value="Unassembled WGS sequence"/>
</dbReference>
<dbReference type="Gene3D" id="3.30.40.10">
    <property type="entry name" value="Zinc/RING finger domain, C3HC4 (zinc finger)"/>
    <property type="match status" value="1"/>
</dbReference>
<name>A0A6A5ZIA0_9PLEO</name>
<evidence type="ECO:0000256" key="1">
    <source>
        <dbReference type="ARBA" id="ARBA00022723"/>
    </source>
</evidence>